<accession>A0A101CZE3</accession>
<evidence type="ECO:0000256" key="5">
    <source>
        <dbReference type="ARBA" id="ARBA00022764"/>
    </source>
</evidence>
<keyword evidence="7" id="KW-1185">Reference proteome</keyword>
<gene>
    <name evidence="6" type="ORF">AVO45_04275</name>
</gene>
<dbReference type="GO" id="GO:0030976">
    <property type="term" value="F:thiamine pyrophosphate binding"/>
    <property type="evidence" value="ECO:0007669"/>
    <property type="project" value="TreeGrafter"/>
</dbReference>
<comment type="similarity">
    <text evidence="2">Belongs to the bacterial solute-binding protein 1 family.</text>
</comment>
<dbReference type="GO" id="GO:0015846">
    <property type="term" value="P:polyamine transport"/>
    <property type="evidence" value="ECO:0007669"/>
    <property type="project" value="InterPro"/>
</dbReference>
<dbReference type="GO" id="GO:0030288">
    <property type="term" value="C:outer membrane-bounded periplasmic space"/>
    <property type="evidence" value="ECO:0007669"/>
    <property type="project" value="TreeGrafter"/>
</dbReference>
<dbReference type="SUPFAM" id="SSF53850">
    <property type="entry name" value="Periplasmic binding protein-like II"/>
    <property type="match status" value="1"/>
</dbReference>
<evidence type="ECO:0000313" key="6">
    <source>
        <dbReference type="EMBL" id="KUJ86181.1"/>
    </source>
</evidence>
<evidence type="ECO:0000256" key="1">
    <source>
        <dbReference type="ARBA" id="ARBA00004418"/>
    </source>
</evidence>
<dbReference type="Proteomes" id="UP000053791">
    <property type="component" value="Unassembled WGS sequence"/>
</dbReference>
<sequence>MTTSLTRRHFLGTVAAAGAATLAAPSISRAASRTLRVGTYGGFFEDSFKEFIYPDFTAATGIEVQSIAVPTGEAWLVQIKNAARAKSAPTDVSLMAGVPRKRGADQQLFRRLDDSKIPNLANLPEHFIERYDDGSLYAAGAVSWYITLCTNTDEIADEPQSWNALWDPANKDLIGLLALPSNSYLLEITAATHFGGPDILQTREGIEKVFAKLEELVPNVRLWYRDEGAFQQALQDGEIPMGQYYHDVAGLAAAEGFPVRSTFPKEGGVLDSGYWIVPEHAEPVDEAHEFINYICQPEIQASLSRNVGTAPVIDPALTDLTAEELAAVSSSQAPILPQYHIYKEHGEWISDRWNQMIGG</sequence>
<dbReference type="InterPro" id="IPR019546">
    <property type="entry name" value="TAT_signal_bac_arc"/>
</dbReference>
<evidence type="ECO:0000313" key="7">
    <source>
        <dbReference type="Proteomes" id="UP000053791"/>
    </source>
</evidence>
<dbReference type="CDD" id="cd13589">
    <property type="entry name" value="PBP2_polyamine_RpCGA009"/>
    <property type="match status" value="1"/>
</dbReference>
<dbReference type="PROSITE" id="PS51318">
    <property type="entry name" value="TAT"/>
    <property type="match status" value="1"/>
</dbReference>
<proteinExistence type="inferred from homology"/>
<protein>
    <submittedName>
        <fullName evidence="6">ABC transporter substrate-binding protein</fullName>
    </submittedName>
</protein>
<dbReference type="AlphaFoldDB" id="A0A101CZE3"/>
<comment type="subcellular location">
    <subcellularLocation>
        <location evidence="1">Periplasm</location>
    </subcellularLocation>
</comment>
<evidence type="ECO:0000256" key="4">
    <source>
        <dbReference type="ARBA" id="ARBA00022729"/>
    </source>
</evidence>
<dbReference type="InterPro" id="IPR006311">
    <property type="entry name" value="TAT_signal"/>
</dbReference>
<dbReference type="GO" id="GO:0019808">
    <property type="term" value="F:polyamine binding"/>
    <property type="evidence" value="ECO:0007669"/>
    <property type="project" value="InterPro"/>
</dbReference>
<evidence type="ECO:0000256" key="2">
    <source>
        <dbReference type="ARBA" id="ARBA00008520"/>
    </source>
</evidence>
<name>A0A101CZE3_9RHOB</name>
<keyword evidence="4" id="KW-0732">Signal</keyword>
<dbReference type="OrthoDB" id="7811527at2"/>
<dbReference type="EMBL" id="LQBQ01000001">
    <property type="protein sequence ID" value="KUJ86181.1"/>
    <property type="molecule type" value="Genomic_DNA"/>
</dbReference>
<dbReference type="PANTHER" id="PTHR30006:SF3">
    <property type="entry name" value="THIAMINE-BINDING PERIPLASMIC PROTEIN"/>
    <property type="match status" value="1"/>
</dbReference>
<dbReference type="NCBIfam" id="TIGR01409">
    <property type="entry name" value="TAT_signal_seq"/>
    <property type="match status" value="1"/>
</dbReference>
<dbReference type="GO" id="GO:0015888">
    <property type="term" value="P:thiamine transport"/>
    <property type="evidence" value="ECO:0007669"/>
    <property type="project" value="TreeGrafter"/>
</dbReference>
<evidence type="ECO:0000256" key="3">
    <source>
        <dbReference type="ARBA" id="ARBA00022448"/>
    </source>
</evidence>
<dbReference type="Gene3D" id="3.40.190.10">
    <property type="entry name" value="Periplasmic binding protein-like II"/>
    <property type="match status" value="2"/>
</dbReference>
<keyword evidence="3" id="KW-0813">Transport</keyword>
<dbReference type="InterPro" id="IPR001188">
    <property type="entry name" value="Sperm_putr-bd"/>
</dbReference>
<organism evidence="6 7">
    <name type="scientific">Ruegeria marisrubri</name>
    <dbReference type="NCBI Taxonomy" id="1685379"/>
    <lineage>
        <taxon>Bacteria</taxon>
        <taxon>Pseudomonadati</taxon>
        <taxon>Pseudomonadota</taxon>
        <taxon>Alphaproteobacteria</taxon>
        <taxon>Rhodobacterales</taxon>
        <taxon>Roseobacteraceae</taxon>
        <taxon>Ruegeria</taxon>
    </lineage>
</organism>
<reference evidence="6 7" key="1">
    <citation type="submission" date="2015-12" db="EMBL/GenBank/DDBJ databases">
        <authorList>
            <person name="Shamseldin A."/>
            <person name="Moawad H."/>
            <person name="Abd El-Rahim W.M."/>
            <person name="Sadowsky M.J."/>
        </authorList>
    </citation>
    <scope>NUCLEOTIDE SEQUENCE [LARGE SCALE GENOMIC DNA]</scope>
    <source>
        <strain evidence="6 7">ZGT118</strain>
    </source>
</reference>
<dbReference type="Pfam" id="PF13416">
    <property type="entry name" value="SBP_bac_8"/>
    <property type="match status" value="1"/>
</dbReference>
<keyword evidence="5" id="KW-0574">Periplasm</keyword>
<comment type="caution">
    <text evidence="6">The sequence shown here is derived from an EMBL/GenBank/DDBJ whole genome shotgun (WGS) entry which is preliminary data.</text>
</comment>
<dbReference type="PRINTS" id="PR00909">
    <property type="entry name" value="SPERMDNBNDNG"/>
</dbReference>
<dbReference type="InterPro" id="IPR006059">
    <property type="entry name" value="SBP"/>
</dbReference>
<dbReference type="RefSeq" id="WP_068344633.1">
    <property type="nucleotide sequence ID" value="NZ_LQBQ01000001.1"/>
</dbReference>
<dbReference type="STRING" id="1685379.AVO45_04275"/>
<dbReference type="GO" id="GO:0030975">
    <property type="term" value="F:thiamine binding"/>
    <property type="evidence" value="ECO:0007669"/>
    <property type="project" value="TreeGrafter"/>
</dbReference>
<dbReference type="PANTHER" id="PTHR30006">
    <property type="entry name" value="THIAMINE-BINDING PERIPLASMIC PROTEIN-RELATED"/>
    <property type="match status" value="1"/>
</dbReference>